<gene>
    <name evidence="1" type="ORF">J6I44_04005</name>
</gene>
<dbReference type="InterPro" id="IPR036249">
    <property type="entry name" value="Thioredoxin-like_sf"/>
</dbReference>
<dbReference type="Proteomes" id="UP001207918">
    <property type="component" value="Unassembled WGS sequence"/>
</dbReference>
<protein>
    <submittedName>
        <fullName evidence="1">Thioredoxin family protein</fullName>
    </submittedName>
</protein>
<dbReference type="SUPFAM" id="SSF52833">
    <property type="entry name" value="Thioredoxin-like"/>
    <property type="match status" value="1"/>
</dbReference>
<evidence type="ECO:0000313" key="2">
    <source>
        <dbReference type="Proteomes" id="UP001207918"/>
    </source>
</evidence>
<proteinExistence type="predicted"/>
<accession>A0ABT3PJS2</accession>
<evidence type="ECO:0000313" key="1">
    <source>
        <dbReference type="EMBL" id="MCW9705998.1"/>
    </source>
</evidence>
<reference evidence="1 2" key="1">
    <citation type="submission" date="2021-03" db="EMBL/GenBank/DDBJ databases">
        <title>Aliifodinibius sp. nov., a new bacterium isolated from saline soil.</title>
        <authorList>
            <person name="Galisteo C."/>
            <person name="De La Haba R."/>
            <person name="Sanchez-Porro C."/>
            <person name="Ventosa A."/>
        </authorList>
    </citation>
    <scope>NUCLEOTIDE SEQUENCE [LARGE SCALE GENOMIC DNA]</scope>
    <source>
        <strain evidence="1 2">1BSP15-2V2</strain>
    </source>
</reference>
<dbReference type="RefSeq" id="WP_265764696.1">
    <property type="nucleotide sequence ID" value="NZ_JAGGJA010000002.1"/>
</dbReference>
<sequence length="205" mass="23754">MSQTAEQLVTPEIIADAMSYREYRTLIDDLLDQGKTTGSNHSEAMLNYTKMNVQRMRRLDKQLELTSSLKKQIQSVDEDWVWLVLTEAWCGDAAQNIPGIAKMAEQNDHIELKFILRDEHLDIMDEYLTNGGRSIPKLICFDADTLEEIGTWGPRPGEFQQKAMEWKDDPEISKKEWAKKLHKWYADDKGKTLQADFETLIAQWS</sequence>
<comment type="caution">
    <text evidence="1">The sequence shown here is derived from an EMBL/GenBank/DDBJ whole genome shotgun (WGS) entry which is preliminary data.</text>
</comment>
<name>A0ABT3PJS2_9BACT</name>
<dbReference type="Gene3D" id="3.40.30.10">
    <property type="entry name" value="Glutaredoxin"/>
    <property type="match status" value="1"/>
</dbReference>
<organism evidence="1 2">
    <name type="scientific">Fodinibius salsisoli</name>
    <dbReference type="NCBI Taxonomy" id="2820877"/>
    <lineage>
        <taxon>Bacteria</taxon>
        <taxon>Pseudomonadati</taxon>
        <taxon>Balneolota</taxon>
        <taxon>Balneolia</taxon>
        <taxon>Balneolales</taxon>
        <taxon>Balneolaceae</taxon>
        <taxon>Fodinibius</taxon>
    </lineage>
</organism>
<keyword evidence="2" id="KW-1185">Reference proteome</keyword>
<dbReference type="EMBL" id="JAGGJA010000002">
    <property type="protein sequence ID" value="MCW9705998.1"/>
    <property type="molecule type" value="Genomic_DNA"/>
</dbReference>
<dbReference type="Pfam" id="PF14595">
    <property type="entry name" value="Thioredoxin_9"/>
    <property type="match status" value="1"/>
</dbReference>